<sequence length="54" mass="6130">MTHDTLVFIAKTFGLFYLMGFFVIVTVLTCRPSRRAAAEHAARSILEAEDRPCR</sequence>
<name>A0ABT3ZEC3_9HYPH</name>
<dbReference type="Proteomes" id="UP001073227">
    <property type="component" value="Unassembled WGS sequence"/>
</dbReference>
<gene>
    <name evidence="2" type="ORF">OEG84_20695</name>
</gene>
<reference evidence="2" key="1">
    <citation type="submission" date="2022-10" db="EMBL/GenBank/DDBJ databases">
        <title>Hoeflea sp. G2-23, isolated from marine algae.</title>
        <authorList>
            <person name="Kristyanto S."/>
            <person name="Kim J.M."/>
            <person name="Jeon C.O."/>
        </authorList>
    </citation>
    <scope>NUCLEOTIDE SEQUENCE</scope>
    <source>
        <strain evidence="2">G2-23</strain>
    </source>
</reference>
<proteinExistence type="predicted"/>
<evidence type="ECO:0000313" key="2">
    <source>
        <dbReference type="EMBL" id="MCY0150053.1"/>
    </source>
</evidence>
<keyword evidence="1" id="KW-0812">Transmembrane</keyword>
<dbReference type="InterPro" id="IPR008621">
    <property type="entry name" value="Cbb3-typ_cyt_oxidase_comp"/>
</dbReference>
<accession>A0ABT3ZEC3</accession>
<feature type="transmembrane region" description="Helical" evidence="1">
    <location>
        <begin position="6"/>
        <end position="28"/>
    </location>
</feature>
<comment type="caution">
    <text evidence="2">The sequence shown here is derived from an EMBL/GenBank/DDBJ whole genome shotgun (WGS) entry which is preliminary data.</text>
</comment>
<protein>
    <submittedName>
        <fullName evidence="2">Cbb3-type cytochrome c oxidase subunit 3</fullName>
    </submittedName>
</protein>
<keyword evidence="3" id="KW-1185">Reference proteome</keyword>
<dbReference type="Pfam" id="PF05545">
    <property type="entry name" value="FixQ"/>
    <property type="match status" value="1"/>
</dbReference>
<dbReference type="EMBL" id="JAOVZR010000001">
    <property type="protein sequence ID" value="MCY0150053.1"/>
    <property type="molecule type" value="Genomic_DNA"/>
</dbReference>
<keyword evidence="1" id="KW-0472">Membrane</keyword>
<evidence type="ECO:0000256" key="1">
    <source>
        <dbReference type="SAM" id="Phobius"/>
    </source>
</evidence>
<keyword evidence="1" id="KW-1133">Transmembrane helix</keyword>
<organism evidence="2 3">
    <name type="scientific">Hoeflea algicola</name>
    <dbReference type="NCBI Taxonomy" id="2983763"/>
    <lineage>
        <taxon>Bacteria</taxon>
        <taxon>Pseudomonadati</taxon>
        <taxon>Pseudomonadota</taxon>
        <taxon>Alphaproteobacteria</taxon>
        <taxon>Hyphomicrobiales</taxon>
        <taxon>Rhizobiaceae</taxon>
        <taxon>Hoeflea</taxon>
    </lineage>
</organism>
<evidence type="ECO:0000313" key="3">
    <source>
        <dbReference type="Proteomes" id="UP001073227"/>
    </source>
</evidence>
<dbReference type="RefSeq" id="WP_267655491.1">
    <property type="nucleotide sequence ID" value="NZ_JAOVZR010000001.1"/>
</dbReference>